<reference evidence="2 3" key="1">
    <citation type="submission" date="2020-06" db="EMBL/GenBank/DDBJ databases">
        <title>Oricola thermophila sp. nov. isolated from a tidal sediments.</title>
        <authorList>
            <person name="Kwon K.K."/>
            <person name="Yang S.-H."/>
            <person name="Park M.-J."/>
        </authorList>
    </citation>
    <scope>NUCLEOTIDE SEQUENCE [LARGE SCALE GENOMIC DNA]</scope>
    <source>
        <strain evidence="2 3">MEBiC13590</strain>
    </source>
</reference>
<sequence length="153" mass="16752">MPGLSPDLPRTRDEAKQRAKALRQDLFARGVKITYSQALERVAAELGFRDWNTAVARLSNDPDFRIAVGDTVSGTYLKQPFTARVLAVREMSGGSHFEVTLDLEEAVDVVTFDGFSNFRRRVSGTVDDRGISPARTGDGEPQLVIQPLSSALA</sequence>
<dbReference type="AlphaFoldDB" id="A0A6N1V8P4"/>
<protein>
    <recommendedName>
        <fullName evidence="1">Glyoxalase-related protein domain-containing protein</fullName>
    </recommendedName>
</protein>
<evidence type="ECO:0000313" key="2">
    <source>
        <dbReference type="EMBL" id="QKV17351.1"/>
    </source>
</evidence>
<keyword evidence="3" id="KW-1185">Reference proteome</keyword>
<feature type="domain" description="Glyoxalase-related protein" evidence="1">
    <location>
        <begin position="11"/>
        <end position="146"/>
    </location>
</feature>
<accession>A0A6N1V8P4</accession>
<organism evidence="2 3">
    <name type="scientific">Oricola thermophila</name>
    <dbReference type="NCBI Taxonomy" id="2742145"/>
    <lineage>
        <taxon>Bacteria</taxon>
        <taxon>Pseudomonadati</taxon>
        <taxon>Pseudomonadota</taxon>
        <taxon>Alphaproteobacteria</taxon>
        <taxon>Hyphomicrobiales</taxon>
        <taxon>Ahrensiaceae</taxon>
        <taxon>Oricola</taxon>
    </lineage>
</organism>
<dbReference type="InterPro" id="IPR045517">
    <property type="entry name" value="Glyoxalase_8"/>
</dbReference>
<dbReference type="KEGG" id="orm:HTY61_02160"/>
<name>A0A6N1V8P4_9HYPH</name>
<dbReference type="Proteomes" id="UP000509367">
    <property type="component" value="Chromosome"/>
</dbReference>
<proteinExistence type="predicted"/>
<evidence type="ECO:0000259" key="1">
    <source>
        <dbReference type="Pfam" id="PF20066"/>
    </source>
</evidence>
<gene>
    <name evidence="2" type="ORF">HTY61_02160</name>
</gene>
<dbReference type="Pfam" id="PF20066">
    <property type="entry name" value="Glyoxalase_8"/>
    <property type="match status" value="1"/>
</dbReference>
<dbReference type="RefSeq" id="WP_175275247.1">
    <property type="nucleotide sequence ID" value="NZ_CP054836.1"/>
</dbReference>
<dbReference type="EMBL" id="CP054836">
    <property type="protein sequence ID" value="QKV17351.1"/>
    <property type="molecule type" value="Genomic_DNA"/>
</dbReference>
<evidence type="ECO:0000313" key="3">
    <source>
        <dbReference type="Proteomes" id="UP000509367"/>
    </source>
</evidence>